<accession>A0A386AYA6</accession>
<organism evidence="1">
    <name type="scientific">Pseudochlorodesmis sp. HV01306b</name>
    <dbReference type="NCBI Taxonomy" id="2358489"/>
    <lineage>
        <taxon>Eukaryota</taxon>
        <taxon>Viridiplantae</taxon>
        <taxon>Chlorophyta</taxon>
        <taxon>core chlorophytes</taxon>
        <taxon>Ulvophyceae</taxon>
        <taxon>TCBD clade</taxon>
        <taxon>Bryopsidales</taxon>
        <taxon>Bryopsidineae</taxon>
        <taxon>Bryopsidaceae</taxon>
        <taxon>Pseudochlorodesmis</taxon>
    </lineage>
</organism>
<dbReference type="EMBL" id="MH591096">
    <property type="protein sequence ID" value="AYC64438.1"/>
    <property type="molecule type" value="Genomic_DNA"/>
</dbReference>
<gene>
    <name evidence="1" type="primary">orf99</name>
</gene>
<proteinExistence type="predicted"/>
<name>A0A386AYA6_9CHLO</name>
<protein>
    <submittedName>
        <fullName evidence="1">Uncharacterized protein</fullName>
    </submittedName>
</protein>
<keyword evidence="1" id="KW-0934">Plastid</keyword>
<evidence type="ECO:0000313" key="1">
    <source>
        <dbReference type="EMBL" id="AYC64438.1"/>
    </source>
</evidence>
<reference evidence="1" key="2">
    <citation type="journal article" date="2019" name="Mol. Phylogenet. Evol.">
        <title>Reassessment of the classification of bryopsidales (chlorophyta) based on chloroplast phylogenomic analyses.</title>
        <authorList>
            <person name="Cremen M.C."/>
            <person name="Leliaert F."/>
            <person name="West J."/>
            <person name="Lam D.W."/>
            <person name="Shimada S."/>
            <person name="Lopez-Bautista J.M."/>
            <person name="Verbruggen H."/>
        </authorList>
    </citation>
    <scope>NUCLEOTIDE SEQUENCE</scope>
</reference>
<keyword evidence="1" id="KW-0150">Chloroplast</keyword>
<reference evidence="1" key="1">
    <citation type="submission" date="2018-07" db="EMBL/GenBank/DDBJ databases">
        <authorList>
            <person name="Quirk P.G."/>
            <person name="Krulwich T.A."/>
        </authorList>
    </citation>
    <scope>NUCLEOTIDE SEQUENCE</scope>
</reference>
<dbReference type="AlphaFoldDB" id="A0A386AYA6"/>
<sequence>MAEAANETATYVASVASATLAKEPKKCFHTKRKSPPSSSSAVLTLKSPSWAFGTFVTWTEMLQGDSSKIPQVSLIRSSSHTRNEKTNRSLNWLYKNPPL</sequence>
<geneLocation type="chloroplast" evidence="1"/>